<dbReference type="PROSITE" id="PS51077">
    <property type="entry name" value="HTH_ICLR"/>
    <property type="match status" value="1"/>
</dbReference>
<dbReference type="GO" id="GO:0045892">
    <property type="term" value="P:negative regulation of DNA-templated transcription"/>
    <property type="evidence" value="ECO:0007669"/>
    <property type="project" value="TreeGrafter"/>
</dbReference>
<keyword evidence="1" id="KW-0805">Transcription regulation</keyword>
<dbReference type="Pfam" id="PF09339">
    <property type="entry name" value="HTH_IclR"/>
    <property type="match status" value="1"/>
</dbReference>
<dbReference type="PROSITE" id="PS51078">
    <property type="entry name" value="ICLR_ED"/>
    <property type="match status" value="1"/>
</dbReference>
<dbReference type="Gene3D" id="3.30.450.40">
    <property type="match status" value="1"/>
</dbReference>
<dbReference type="AlphaFoldDB" id="M3DKD5"/>
<dbReference type="GO" id="GO:0003700">
    <property type="term" value="F:DNA-binding transcription factor activity"/>
    <property type="evidence" value="ECO:0007669"/>
    <property type="project" value="TreeGrafter"/>
</dbReference>
<evidence type="ECO:0000256" key="4">
    <source>
        <dbReference type="SAM" id="MobiDB-lite"/>
    </source>
</evidence>
<evidence type="ECO:0000259" key="6">
    <source>
        <dbReference type="PROSITE" id="PS51078"/>
    </source>
</evidence>
<feature type="region of interest" description="Disordered" evidence="4">
    <location>
        <begin position="263"/>
        <end position="285"/>
    </location>
</feature>
<dbReference type="SUPFAM" id="SSF55781">
    <property type="entry name" value="GAF domain-like"/>
    <property type="match status" value="1"/>
</dbReference>
<dbReference type="InterPro" id="IPR036390">
    <property type="entry name" value="WH_DNA-bd_sf"/>
</dbReference>
<dbReference type="InterPro" id="IPR036388">
    <property type="entry name" value="WH-like_DNA-bd_sf"/>
</dbReference>
<proteinExistence type="predicted"/>
<dbReference type="InterPro" id="IPR005471">
    <property type="entry name" value="Tscrpt_reg_IclR_N"/>
</dbReference>
<protein>
    <submittedName>
        <fullName evidence="7">IclR family transcriptional regulator</fullName>
    </submittedName>
</protein>
<name>M3DKD5_9ACTN</name>
<dbReference type="EMBL" id="KB405056">
    <property type="protein sequence ID" value="EMF57332.1"/>
    <property type="molecule type" value="Genomic_DNA"/>
</dbReference>
<evidence type="ECO:0000256" key="2">
    <source>
        <dbReference type="ARBA" id="ARBA00023125"/>
    </source>
</evidence>
<dbReference type="PANTHER" id="PTHR30136:SF24">
    <property type="entry name" value="HTH-TYPE TRANSCRIPTIONAL REPRESSOR ALLR"/>
    <property type="match status" value="1"/>
</dbReference>
<keyword evidence="3" id="KW-0804">Transcription</keyword>
<evidence type="ECO:0000313" key="8">
    <source>
        <dbReference type="Proteomes" id="UP000030760"/>
    </source>
</evidence>
<dbReference type="Gene3D" id="1.10.10.10">
    <property type="entry name" value="Winged helix-like DNA-binding domain superfamily/Winged helix DNA-binding domain"/>
    <property type="match status" value="1"/>
</dbReference>
<dbReference type="Proteomes" id="UP000030760">
    <property type="component" value="Unassembled WGS sequence"/>
</dbReference>
<gene>
    <name evidence="7" type="ORF">SBD_0004</name>
</gene>
<evidence type="ECO:0000259" key="5">
    <source>
        <dbReference type="PROSITE" id="PS51077"/>
    </source>
</evidence>
<dbReference type="InterPro" id="IPR050707">
    <property type="entry name" value="HTH_MetabolicPath_Reg"/>
</dbReference>
<feature type="domain" description="HTH iclR-type" evidence="5">
    <location>
        <begin position="23"/>
        <end position="84"/>
    </location>
</feature>
<dbReference type="SUPFAM" id="SSF46785">
    <property type="entry name" value="Winged helix' DNA-binding domain"/>
    <property type="match status" value="1"/>
</dbReference>
<dbReference type="InterPro" id="IPR029016">
    <property type="entry name" value="GAF-like_dom_sf"/>
</dbReference>
<reference evidence="8" key="1">
    <citation type="journal article" date="2013" name="Genome Announc.">
        <title>Draft Genome Sequence of Streptomyces bottropensis ATCC 25435, a Bottromycin-Producing Actinomycete.</title>
        <authorList>
            <person name="Zhang H."/>
            <person name="Zhou W."/>
            <person name="Zhuang Y."/>
            <person name="Liang X."/>
            <person name="Liu T."/>
        </authorList>
    </citation>
    <scope>NUCLEOTIDE SEQUENCE [LARGE SCALE GENOMIC DNA]</scope>
    <source>
        <strain evidence="8">ATCC 25435</strain>
    </source>
</reference>
<keyword evidence="2" id="KW-0238">DNA-binding</keyword>
<dbReference type="InterPro" id="IPR014757">
    <property type="entry name" value="Tscrpt_reg_IclR_C"/>
</dbReference>
<dbReference type="SMART" id="SM00346">
    <property type="entry name" value="HTH_ICLR"/>
    <property type="match status" value="1"/>
</dbReference>
<sequence>MNHGVTPAWKEPDDGQVRTQDGESVLARVVRIFEAFTPEEPALTVSEVSRRAGLHVATASRLVAELVSYGFLTRDADRRVRSGVRLWELATRASPTLSLRNAAMPFMEGVHDVVGHHVQLGVLDGDEALFLERLTAPRAVINYTRIAGRLPLHASSSGLVLLAHGPADLRRRVLDGRLHRYTPNTPATTARLRAVLAGVRQQGYVYCPGYVHQDALGVAAPVRDASGEVVAALAVIVPNEAGASSVVPVVRAAARGISRALGAPDAPRWGGREPGDSPDGGATAV</sequence>
<dbReference type="Pfam" id="PF01614">
    <property type="entry name" value="IclR_C"/>
    <property type="match status" value="1"/>
</dbReference>
<evidence type="ECO:0000313" key="7">
    <source>
        <dbReference type="EMBL" id="EMF57332.1"/>
    </source>
</evidence>
<dbReference type="PANTHER" id="PTHR30136">
    <property type="entry name" value="HELIX-TURN-HELIX TRANSCRIPTIONAL REGULATOR, ICLR FAMILY"/>
    <property type="match status" value="1"/>
</dbReference>
<evidence type="ECO:0000256" key="1">
    <source>
        <dbReference type="ARBA" id="ARBA00023015"/>
    </source>
</evidence>
<feature type="domain" description="IclR-ED" evidence="6">
    <location>
        <begin position="85"/>
        <end position="263"/>
    </location>
</feature>
<organism evidence="7 8">
    <name type="scientific">Streptomyces bottropensis ATCC 25435</name>
    <dbReference type="NCBI Taxonomy" id="1054862"/>
    <lineage>
        <taxon>Bacteria</taxon>
        <taxon>Bacillati</taxon>
        <taxon>Actinomycetota</taxon>
        <taxon>Actinomycetes</taxon>
        <taxon>Kitasatosporales</taxon>
        <taxon>Streptomycetaceae</taxon>
        <taxon>Streptomyces</taxon>
    </lineage>
</organism>
<evidence type="ECO:0000256" key="3">
    <source>
        <dbReference type="ARBA" id="ARBA00023163"/>
    </source>
</evidence>
<dbReference type="GO" id="GO:0003677">
    <property type="term" value="F:DNA binding"/>
    <property type="evidence" value="ECO:0007669"/>
    <property type="project" value="UniProtKB-KW"/>
</dbReference>
<accession>M3DKD5</accession>